<dbReference type="InterPro" id="IPR013185">
    <property type="entry name" value="Transl_elong_KOW-like"/>
</dbReference>
<dbReference type="InterPro" id="IPR008991">
    <property type="entry name" value="Translation_prot_SH3-like_sf"/>
</dbReference>
<dbReference type="InterPro" id="IPR014722">
    <property type="entry name" value="Rib_uL2_dom2"/>
</dbReference>
<comment type="caution">
    <text evidence="3">The sequence shown here is derived from an EMBL/GenBank/DDBJ whole genome shotgun (WGS) entry which is preliminary data.</text>
</comment>
<dbReference type="InterPro" id="IPR012340">
    <property type="entry name" value="NA-bd_OB-fold"/>
</dbReference>
<dbReference type="Pfam" id="PF08207">
    <property type="entry name" value="EFP_N"/>
    <property type="match status" value="1"/>
</dbReference>
<evidence type="ECO:0000259" key="2">
    <source>
        <dbReference type="SMART" id="SM00841"/>
    </source>
</evidence>
<dbReference type="GO" id="GO:0043043">
    <property type="term" value="P:peptide biosynthetic process"/>
    <property type="evidence" value="ECO:0007669"/>
    <property type="project" value="InterPro"/>
</dbReference>
<evidence type="ECO:0000256" key="1">
    <source>
        <dbReference type="ARBA" id="ARBA00009479"/>
    </source>
</evidence>
<dbReference type="CDD" id="cd05794">
    <property type="entry name" value="S1_EF-P_repeat_2"/>
    <property type="match status" value="1"/>
</dbReference>
<organism evidence="3 4">
    <name type="scientific">Candidatus Yonathbacteria bacterium RIFCSPLOWO2_01_FULL_47_33b</name>
    <dbReference type="NCBI Taxonomy" id="1802727"/>
    <lineage>
        <taxon>Bacteria</taxon>
        <taxon>Candidatus Yonathiibacteriota</taxon>
    </lineage>
</organism>
<dbReference type="SUPFAM" id="SSF50249">
    <property type="entry name" value="Nucleic acid-binding proteins"/>
    <property type="match status" value="1"/>
</dbReference>
<dbReference type="SUPFAM" id="SSF50104">
    <property type="entry name" value="Translation proteins SH3-like domain"/>
    <property type="match status" value="1"/>
</dbReference>
<evidence type="ECO:0000313" key="3">
    <source>
        <dbReference type="EMBL" id="OHA83478.1"/>
    </source>
</evidence>
<dbReference type="Proteomes" id="UP000177987">
    <property type="component" value="Unassembled WGS sequence"/>
</dbReference>
<dbReference type="AlphaFoldDB" id="A0A1G2SFB3"/>
<dbReference type="Gene3D" id="2.40.50.140">
    <property type="entry name" value="Nucleic acid-binding proteins"/>
    <property type="match status" value="2"/>
</dbReference>
<proteinExistence type="inferred from homology"/>
<feature type="domain" description="Elongation factor P C-terminal" evidence="2">
    <location>
        <begin position="132"/>
        <end position="187"/>
    </location>
</feature>
<dbReference type="PANTHER" id="PTHR30053">
    <property type="entry name" value="ELONGATION FACTOR P"/>
    <property type="match status" value="1"/>
</dbReference>
<reference evidence="3 4" key="1">
    <citation type="journal article" date="2016" name="Nat. Commun.">
        <title>Thousands of microbial genomes shed light on interconnected biogeochemical processes in an aquifer system.</title>
        <authorList>
            <person name="Anantharaman K."/>
            <person name="Brown C.T."/>
            <person name="Hug L.A."/>
            <person name="Sharon I."/>
            <person name="Castelle C.J."/>
            <person name="Probst A.J."/>
            <person name="Thomas B.C."/>
            <person name="Singh A."/>
            <person name="Wilkins M.J."/>
            <person name="Karaoz U."/>
            <person name="Brodie E.L."/>
            <person name="Williams K.H."/>
            <person name="Hubbard S.S."/>
            <person name="Banfield J.F."/>
        </authorList>
    </citation>
    <scope>NUCLEOTIDE SEQUENCE [LARGE SCALE GENOMIC DNA]</scope>
</reference>
<evidence type="ECO:0000313" key="4">
    <source>
        <dbReference type="Proteomes" id="UP000177987"/>
    </source>
</evidence>
<dbReference type="EMBL" id="MHUW01000016">
    <property type="protein sequence ID" value="OHA83478.1"/>
    <property type="molecule type" value="Genomic_DNA"/>
</dbReference>
<dbReference type="GO" id="GO:0005829">
    <property type="term" value="C:cytosol"/>
    <property type="evidence" value="ECO:0007669"/>
    <property type="project" value="UniProtKB-ARBA"/>
</dbReference>
<dbReference type="InterPro" id="IPR015365">
    <property type="entry name" value="Elong-fact-P_C"/>
</dbReference>
<dbReference type="InterPro" id="IPR020599">
    <property type="entry name" value="Transl_elong_fac_P/YeiP"/>
</dbReference>
<sequence>MAIIDYNEITPKKCIVLNGEPYEVLSSHVAQKQKRRPTNQTKLRHLISGRVVEQTFQQSDRAEEADIETKDIKYLYTGKGESWFCDPKKPADRYALKTTLLEGKEGFLKADTLVSAMVFNDDVIGIRLPIKVELLVKDAPPAVRGNTISGGSKQVTLETGATIHTPMFINEGDLIRVNTETGTYAERVDKK</sequence>
<dbReference type="PIRSF" id="PIRSF005901">
    <property type="entry name" value="EF-P"/>
    <property type="match status" value="1"/>
</dbReference>
<dbReference type="Gene3D" id="2.30.30.30">
    <property type="match status" value="1"/>
</dbReference>
<dbReference type="FunFam" id="2.40.50.140:FF:000004">
    <property type="entry name" value="Elongation factor P"/>
    <property type="match status" value="1"/>
</dbReference>
<name>A0A1G2SFB3_9BACT</name>
<dbReference type="PANTHER" id="PTHR30053:SF12">
    <property type="entry name" value="ELONGATION FACTOR P (EF-P) FAMILY PROTEIN"/>
    <property type="match status" value="1"/>
</dbReference>
<accession>A0A1G2SFB3</accession>
<gene>
    <name evidence="3" type="ORF">A2937_00005</name>
</gene>
<dbReference type="GO" id="GO:0003746">
    <property type="term" value="F:translation elongation factor activity"/>
    <property type="evidence" value="ECO:0007669"/>
    <property type="project" value="TreeGrafter"/>
</dbReference>
<protein>
    <recommendedName>
        <fullName evidence="2">Elongation factor P C-terminal domain-containing protein</fullName>
    </recommendedName>
</protein>
<dbReference type="STRING" id="1802727.A2937_00005"/>
<dbReference type="NCBIfam" id="NF001810">
    <property type="entry name" value="PRK00529.1"/>
    <property type="match status" value="1"/>
</dbReference>
<dbReference type="Pfam" id="PF09285">
    <property type="entry name" value="Elong-fact-P_C"/>
    <property type="match status" value="1"/>
</dbReference>
<dbReference type="SMART" id="SM00841">
    <property type="entry name" value="Elong-fact-P_C"/>
    <property type="match status" value="1"/>
</dbReference>
<comment type="similarity">
    <text evidence="1">Belongs to the elongation factor P family.</text>
</comment>